<feature type="compositionally biased region" description="Basic and acidic residues" evidence="1">
    <location>
        <begin position="23"/>
        <end position="32"/>
    </location>
</feature>
<feature type="region of interest" description="Disordered" evidence="1">
    <location>
        <begin position="23"/>
        <end position="116"/>
    </location>
</feature>
<evidence type="ECO:0000256" key="1">
    <source>
        <dbReference type="SAM" id="MobiDB-lite"/>
    </source>
</evidence>
<protein>
    <submittedName>
        <fullName evidence="2">Uncharacterized protein</fullName>
    </submittedName>
</protein>
<evidence type="ECO:0000313" key="3">
    <source>
        <dbReference type="Proteomes" id="UP001498398"/>
    </source>
</evidence>
<comment type="caution">
    <text evidence="2">The sequence shown here is derived from an EMBL/GenBank/DDBJ whole genome shotgun (WGS) entry which is preliminary data.</text>
</comment>
<evidence type="ECO:0000313" key="2">
    <source>
        <dbReference type="EMBL" id="KAK7433763.1"/>
    </source>
</evidence>
<keyword evidence="3" id="KW-1185">Reference proteome</keyword>
<gene>
    <name evidence="2" type="ORF">VKT23_020590</name>
</gene>
<reference evidence="2 3" key="1">
    <citation type="submission" date="2024-01" db="EMBL/GenBank/DDBJ databases">
        <title>A draft genome for the cacao thread blight pathogen Marasmiellus scandens.</title>
        <authorList>
            <person name="Baruah I.K."/>
            <person name="Leung J."/>
            <person name="Bukari Y."/>
            <person name="Amoako-Attah I."/>
            <person name="Meinhardt L.W."/>
            <person name="Bailey B.A."/>
            <person name="Cohen S.P."/>
        </authorList>
    </citation>
    <scope>NUCLEOTIDE SEQUENCE [LARGE SCALE GENOMIC DNA]</scope>
    <source>
        <strain evidence="2 3">GH-19</strain>
    </source>
</reference>
<name>A0ABR1IJ03_9AGAR</name>
<accession>A0ABR1IJ03</accession>
<dbReference type="Proteomes" id="UP001498398">
    <property type="component" value="Unassembled WGS sequence"/>
</dbReference>
<dbReference type="EMBL" id="JBANRG010000141">
    <property type="protein sequence ID" value="KAK7433763.1"/>
    <property type="molecule type" value="Genomic_DNA"/>
</dbReference>
<sequence length="116" mass="12106">MRHITALDLEKVPKDDEFKFRERAKAPADKWHQILGPSPATKSTTNGGGDPATGEAKPVNGDAVTKDVSMMDIPAVNGDSDPEGESKTEATPPAAEGDNAGDMSVLADVTVSNMAD</sequence>
<proteinExistence type="predicted"/>
<organism evidence="2 3">
    <name type="scientific">Marasmiellus scandens</name>
    <dbReference type="NCBI Taxonomy" id="2682957"/>
    <lineage>
        <taxon>Eukaryota</taxon>
        <taxon>Fungi</taxon>
        <taxon>Dikarya</taxon>
        <taxon>Basidiomycota</taxon>
        <taxon>Agaricomycotina</taxon>
        <taxon>Agaricomycetes</taxon>
        <taxon>Agaricomycetidae</taxon>
        <taxon>Agaricales</taxon>
        <taxon>Marasmiineae</taxon>
        <taxon>Omphalotaceae</taxon>
        <taxon>Marasmiellus</taxon>
    </lineage>
</organism>